<comment type="caution">
    <text evidence="15">The sequence shown here is derived from an EMBL/GenBank/DDBJ whole genome shotgun (WGS) entry which is preliminary data.</text>
</comment>
<dbReference type="InterPro" id="IPR019480">
    <property type="entry name" value="Dihydroorotate_DH_Fe-S-bd"/>
</dbReference>
<comment type="cofactor">
    <cofactor evidence="10">
        <name>[2Fe-2S] cluster</name>
        <dbReference type="ChEBI" id="CHEBI:190135"/>
    </cofactor>
</comment>
<keyword evidence="7" id="KW-0249">Electron transport</keyword>
<evidence type="ECO:0000256" key="4">
    <source>
        <dbReference type="ARBA" id="ARBA00022714"/>
    </source>
</evidence>
<dbReference type="GO" id="GO:0046872">
    <property type="term" value="F:metal ion binding"/>
    <property type="evidence" value="ECO:0007669"/>
    <property type="project" value="UniProtKB-KW"/>
</dbReference>
<protein>
    <submittedName>
        <fullName evidence="15">Dihydroorotate dehydrogenase electron transfer subunit</fullName>
        <ecNumber evidence="15">1.18.1.2</ecNumber>
    </submittedName>
</protein>
<dbReference type="SUPFAM" id="SSF63380">
    <property type="entry name" value="Riboflavin synthase domain-like"/>
    <property type="match status" value="1"/>
</dbReference>
<dbReference type="PANTHER" id="PTHR43513:SF3">
    <property type="entry name" value="DIHYDROOROTATE DEHYDROGENASE B (NAD(+)), ELECTRON TRANSFER SUBUNIT-RELATED"/>
    <property type="match status" value="1"/>
</dbReference>
<feature type="binding site" evidence="11">
    <location>
        <begin position="108"/>
        <end position="109"/>
    </location>
    <ligand>
        <name>FAD</name>
        <dbReference type="ChEBI" id="CHEBI:57692"/>
    </ligand>
</feature>
<keyword evidence="2" id="KW-0813">Transport</keyword>
<evidence type="ECO:0000259" key="14">
    <source>
        <dbReference type="PROSITE" id="PS51384"/>
    </source>
</evidence>
<dbReference type="CDD" id="cd06218">
    <property type="entry name" value="DHOD_e_trans"/>
    <property type="match status" value="1"/>
</dbReference>
<evidence type="ECO:0000256" key="10">
    <source>
        <dbReference type="ARBA" id="ARBA00034078"/>
    </source>
</evidence>
<dbReference type="Gene3D" id="2.40.30.10">
    <property type="entry name" value="Translation factors"/>
    <property type="match status" value="1"/>
</dbReference>
<dbReference type="Gene3D" id="3.40.50.80">
    <property type="entry name" value="Nucleotide-binding domain of ferredoxin-NADP reductase (FNR) module"/>
    <property type="match status" value="1"/>
</dbReference>
<keyword evidence="8 12" id="KW-0408">Iron</keyword>
<feature type="binding site" evidence="12">
    <location>
        <position position="263"/>
    </location>
    <ligand>
        <name>[2Fe-2S] cluster</name>
        <dbReference type="ChEBI" id="CHEBI:190135"/>
    </ligand>
</feature>
<keyword evidence="9 12" id="KW-0411">Iron-sulfur</keyword>
<dbReference type="InterPro" id="IPR017938">
    <property type="entry name" value="Riboflavin_synthase-like_b-brl"/>
</dbReference>
<reference evidence="15 16" key="1">
    <citation type="submission" date="2014-03" db="EMBL/GenBank/DDBJ databases">
        <title>Genomics of Bifidobacteria.</title>
        <authorList>
            <person name="Ventura M."/>
            <person name="Milani C."/>
            <person name="Lugli G.A."/>
        </authorList>
    </citation>
    <scope>NUCLEOTIDE SEQUENCE [LARGE SCALE GENOMIC DNA]</scope>
    <source>
        <strain evidence="15 16">LMG 21775</strain>
    </source>
</reference>
<evidence type="ECO:0000256" key="13">
    <source>
        <dbReference type="SAM" id="MobiDB-lite"/>
    </source>
</evidence>
<dbReference type="InterPro" id="IPR039261">
    <property type="entry name" value="FNR_nucleotide-bd"/>
</dbReference>
<feature type="binding site" evidence="12">
    <location>
        <position position="258"/>
    </location>
    <ligand>
        <name>[2Fe-2S] cluster</name>
        <dbReference type="ChEBI" id="CHEBI:190135"/>
    </ligand>
</feature>
<dbReference type="InterPro" id="IPR050353">
    <property type="entry name" value="PyrK_electron_transfer"/>
</dbReference>
<dbReference type="GO" id="GO:0004324">
    <property type="term" value="F:ferredoxin-NADP+ reductase activity"/>
    <property type="evidence" value="ECO:0007669"/>
    <property type="project" value="UniProtKB-EC"/>
</dbReference>
<sequence length="293" mass="31179">MDTREYGEVGAKRRQGKTMNSASHDVHADDGGAFLMPRHSAKILSVRELAPGITHLVLEDAYVARHAAAGQFINLYTNDPTRMMPRPFGVSAVEGDAITLIFAVVGSGTLDFSRLRAGDSIDVLGPLGRGFDMSRSARYVLVGGGLGIPPLLYAAQQLMARSDADSLALLGYRDIRYADSTASRYCDAVRSIDESEGNVITLLNRHLGGLDGDECGEGKSGETIILSCGPHPMMKAVAQWASAHAIPSQLSLEARMGCGFGSCVACVEDTVEGRKKVCMDGPVFTADELGWAV</sequence>
<feature type="binding site" evidence="12">
    <location>
        <position position="266"/>
    </location>
    <ligand>
        <name>[2Fe-2S] cluster</name>
        <dbReference type="ChEBI" id="CHEBI:190135"/>
    </ligand>
</feature>
<dbReference type="InterPro" id="IPR037117">
    <property type="entry name" value="Dihydroorotate_DH_ele_sf"/>
</dbReference>
<dbReference type="PROSITE" id="PS51384">
    <property type="entry name" value="FAD_FR"/>
    <property type="match status" value="1"/>
</dbReference>
<evidence type="ECO:0000256" key="2">
    <source>
        <dbReference type="ARBA" id="ARBA00022448"/>
    </source>
</evidence>
<evidence type="ECO:0000256" key="9">
    <source>
        <dbReference type="ARBA" id="ARBA00023014"/>
    </source>
</evidence>
<comment type="cofactor">
    <cofactor evidence="12">
        <name>[2Fe-2S] cluster</name>
        <dbReference type="ChEBI" id="CHEBI:190135"/>
    </cofactor>
    <text evidence="12">Binds 1 [2Fe-2S] cluster per subunit.</text>
</comment>
<dbReference type="AlphaFoldDB" id="A0A087CD58"/>
<name>A0A087CD58_9BIFI</name>
<evidence type="ECO:0000313" key="16">
    <source>
        <dbReference type="Proteomes" id="UP000029050"/>
    </source>
</evidence>
<organism evidence="15 16">
    <name type="scientific">Bifidobacterium psychraerophilum</name>
    <dbReference type="NCBI Taxonomy" id="218140"/>
    <lineage>
        <taxon>Bacteria</taxon>
        <taxon>Bacillati</taxon>
        <taxon>Actinomycetota</taxon>
        <taxon>Actinomycetes</taxon>
        <taxon>Bifidobacteriales</taxon>
        <taxon>Bifidobacteriaceae</taxon>
        <taxon>Bifidobacterium</taxon>
    </lineage>
</organism>
<dbReference type="SUPFAM" id="SSF52343">
    <property type="entry name" value="Ferredoxin reductase-like, C-terminal NADP-linked domain"/>
    <property type="match status" value="1"/>
</dbReference>
<accession>A0A087CD58</accession>
<dbReference type="PANTHER" id="PTHR43513">
    <property type="entry name" value="DIHYDROOROTATE DEHYDROGENASE B (NAD(+)), ELECTRON TRANSFER SUBUNIT"/>
    <property type="match status" value="1"/>
</dbReference>
<feature type="compositionally biased region" description="Basic and acidic residues" evidence="13">
    <location>
        <begin position="1"/>
        <end position="11"/>
    </location>
</feature>
<evidence type="ECO:0000256" key="3">
    <source>
        <dbReference type="ARBA" id="ARBA00022630"/>
    </source>
</evidence>
<gene>
    <name evidence="15" type="ORF">BPSY_1616</name>
</gene>
<comment type="similarity">
    <text evidence="1">Belongs to the PyrK family.</text>
</comment>
<dbReference type="STRING" id="218140.BPSY_1616"/>
<evidence type="ECO:0000256" key="6">
    <source>
        <dbReference type="ARBA" id="ARBA00022827"/>
    </source>
</evidence>
<comment type="cofactor">
    <cofactor evidence="11">
        <name>FAD</name>
        <dbReference type="ChEBI" id="CHEBI:57692"/>
    </cofactor>
    <text evidence="11">Binds 1 FAD per subunit.</text>
</comment>
<dbReference type="GO" id="GO:0051537">
    <property type="term" value="F:2 iron, 2 sulfur cluster binding"/>
    <property type="evidence" value="ECO:0007669"/>
    <property type="project" value="UniProtKB-KW"/>
</dbReference>
<evidence type="ECO:0000256" key="8">
    <source>
        <dbReference type="ARBA" id="ARBA00023004"/>
    </source>
</evidence>
<feature type="region of interest" description="Disordered" evidence="13">
    <location>
        <begin position="1"/>
        <end position="23"/>
    </location>
</feature>
<evidence type="ECO:0000256" key="11">
    <source>
        <dbReference type="PIRSR" id="PIRSR006816-1"/>
    </source>
</evidence>
<dbReference type="Proteomes" id="UP000029050">
    <property type="component" value="Unassembled WGS sequence"/>
</dbReference>
<dbReference type="GO" id="GO:0050660">
    <property type="term" value="F:flavin adenine dinucleotide binding"/>
    <property type="evidence" value="ECO:0007669"/>
    <property type="project" value="InterPro"/>
</dbReference>
<evidence type="ECO:0000256" key="5">
    <source>
        <dbReference type="ARBA" id="ARBA00022723"/>
    </source>
</evidence>
<dbReference type="Pfam" id="PF10418">
    <property type="entry name" value="DHODB_Fe-S_bind"/>
    <property type="match status" value="1"/>
</dbReference>
<feature type="binding site" evidence="12">
    <location>
        <position position="278"/>
    </location>
    <ligand>
        <name>[2Fe-2S] cluster</name>
        <dbReference type="ChEBI" id="CHEBI:190135"/>
    </ligand>
</feature>
<evidence type="ECO:0000256" key="1">
    <source>
        <dbReference type="ARBA" id="ARBA00006422"/>
    </source>
</evidence>
<dbReference type="InterPro" id="IPR012165">
    <property type="entry name" value="Cyt_c3_hydrogenase_gsu"/>
</dbReference>
<keyword evidence="16" id="KW-1185">Reference proteome</keyword>
<dbReference type="PIRSF" id="PIRSF006816">
    <property type="entry name" value="Cyc3_hyd_g"/>
    <property type="match status" value="1"/>
</dbReference>
<keyword evidence="15" id="KW-0560">Oxidoreductase</keyword>
<proteinExistence type="inferred from homology"/>
<keyword evidence="3 11" id="KW-0285">Flavoprotein</keyword>
<dbReference type="GO" id="GO:0006221">
    <property type="term" value="P:pyrimidine nucleotide biosynthetic process"/>
    <property type="evidence" value="ECO:0007669"/>
    <property type="project" value="InterPro"/>
</dbReference>
<keyword evidence="6 11" id="KW-0274">FAD</keyword>
<dbReference type="Gene3D" id="2.10.240.10">
    <property type="entry name" value="Dihydroorotate dehydrogenase, electron transfer subunit"/>
    <property type="match status" value="1"/>
</dbReference>
<feature type="domain" description="FAD-binding FR-type" evidence="14">
    <location>
        <begin position="36"/>
        <end position="133"/>
    </location>
</feature>
<dbReference type="EC" id="1.18.1.2" evidence="15"/>
<evidence type="ECO:0000256" key="12">
    <source>
        <dbReference type="PIRSR" id="PIRSR006816-2"/>
    </source>
</evidence>
<evidence type="ECO:0000313" key="15">
    <source>
        <dbReference type="EMBL" id="KFI81208.1"/>
    </source>
</evidence>
<dbReference type="InterPro" id="IPR017927">
    <property type="entry name" value="FAD-bd_FR_type"/>
</dbReference>
<keyword evidence="5 12" id="KW-0479">Metal-binding</keyword>
<dbReference type="EMBL" id="JGZI01000010">
    <property type="protein sequence ID" value="KFI81208.1"/>
    <property type="molecule type" value="Genomic_DNA"/>
</dbReference>
<evidence type="ECO:0000256" key="7">
    <source>
        <dbReference type="ARBA" id="ARBA00022982"/>
    </source>
</evidence>
<keyword evidence="4 12" id="KW-0001">2Fe-2S</keyword>
<dbReference type="eggNOG" id="COG0543">
    <property type="taxonomic scope" value="Bacteria"/>
</dbReference>